<dbReference type="OrthoDB" id="378019at2759"/>
<accession>A0A0D9QQX6</accession>
<feature type="region of interest" description="Disordered" evidence="1">
    <location>
        <begin position="856"/>
        <end position="876"/>
    </location>
</feature>
<dbReference type="EMBL" id="KQ001652">
    <property type="protein sequence ID" value="KJP89338.1"/>
    <property type="molecule type" value="Genomic_DNA"/>
</dbReference>
<organism evidence="2 3">
    <name type="scientific">Plasmodium fragile</name>
    <dbReference type="NCBI Taxonomy" id="5857"/>
    <lineage>
        <taxon>Eukaryota</taxon>
        <taxon>Sar</taxon>
        <taxon>Alveolata</taxon>
        <taxon>Apicomplexa</taxon>
        <taxon>Aconoidasida</taxon>
        <taxon>Haemosporida</taxon>
        <taxon>Plasmodiidae</taxon>
        <taxon>Plasmodium</taxon>
        <taxon>Plasmodium (Plasmodium)</taxon>
    </lineage>
</organism>
<dbReference type="OMA" id="VFWLWLQ"/>
<evidence type="ECO:0000313" key="2">
    <source>
        <dbReference type="EMBL" id="KJP89338.1"/>
    </source>
</evidence>
<name>A0A0D9QQX6_PLAFR</name>
<feature type="compositionally biased region" description="Basic and acidic residues" evidence="1">
    <location>
        <begin position="236"/>
        <end position="256"/>
    </location>
</feature>
<proteinExistence type="predicted"/>
<feature type="region of interest" description="Disordered" evidence="1">
    <location>
        <begin position="227"/>
        <end position="257"/>
    </location>
</feature>
<protein>
    <submittedName>
        <fullName evidence="2">Uncharacterized protein</fullName>
    </submittedName>
</protein>
<evidence type="ECO:0000256" key="1">
    <source>
        <dbReference type="SAM" id="MobiDB-lite"/>
    </source>
</evidence>
<dbReference type="VEuPathDB" id="PlasmoDB:AK88_01004"/>
<feature type="region of interest" description="Disordered" evidence="1">
    <location>
        <begin position="91"/>
        <end position="118"/>
    </location>
</feature>
<dbReference type="AlphaFoldDB" id="A0A0D9QQX6"/>
<dbReference type="GeneID" id="24266318"/>
<dbReference type="RefSeq" id="XP_012334065.1">
    <property type="nucleotide sequence ID" value="XM_012478642.1"/>
</dbReference>
<keyword evidence="3" id="KW-1185">Reference proteome</keyword>
<gene>
    <name evidence="2" type="ORF">AK88_01004</name>
</gene>
<sequence>MNISIKDSLEHVCRVFNFFGIDYITPDLLRRGKCEKNGKRKKKVMIYYNFLINDLSLLYCFDFKRKFKPTYGAYVEKEISRVEREILSRGKDAKGCSTPGTTPSGANRSRGTCDVGDTPWGEECTYSRSDAEETDDEDGDNLVEELGMDNAPYVDNVNIVSPMAVLLLEHFEYPRLFHLLKCHFQMCKELLLCIGFLIDCTQLFVHFDKRQPFYESFFRDLRRCDGNPGGGSRSTSTKERTNRMHEKTLEKTNKEEEEKEEDYFHVINEAMLLLSNRPYDLELFQYRHMYQFLCEQKGRTHGGGFRSGYEQGECAHLKRRSTVWGAERGAVQRSDPSSESKRITAKEYSGCVGPEGCSAPIRDATPTDEELTLEEYVTYDYATYQENFINRYGCSSGGLEDLTGEEGASTGSASNRSDDLRVVADEGVKMYVPELTRNINKHCSQLIQLQRKITQSINHMQQWDNNRLLLFHKFNALVSAYMEPHSVVVNIADLDHLTNSIQGKKCPDRTRTIGSKNKKVDLMHNTMFNVQIDFERDKENVTNKLCGREGGVNKVNAFQGKGCYSAGGGTSTLNPGHPMHHSKEVEEEPLDDVNYENVLSEKVNINEFFLLNDPLLYNRVCHVYRNGVNLFHVEQLRAVFWLWLQSIFPDDAAGEAEAEESDDASAPVDFFDLNNHKFFYDSIVAPAERENFSIHVLSDLNNFEQNFKLVKEYLRDKGCTIGYNKVTSKVGGKSSDHTTKMSRMIKYVNDLHEEFVAYCNYKKKAKEVSEEMFVDFLETKKKSMIITSSVEKEDYTNLASIVNRHLIGIDKILRYNPILNFTNVVEGIKSQSFIRTEVDVSRLDSQDWHDMYTFHRRKRGGHHSPPGEVTTTRTENVPPTNHVINLLTNSKYEINTKPKTYASTIFNYSDQFISNNDIYSFSDNVSKSGKEFAAFVKGKRDKCRHNFHHVLRKVERYMSCVAYNL</sequence>
<feature type="compositionally biased region" description="Polar residues" evidence="1">
    <location>
        <begin position="98"/>
        <end position="110"/>
    </location>
</feature>
<dbReference type="Proteomes" id="UP000054561">
    <property type="component" value="Unassembled WGS sequence"/>
</dbReference>
<evidence type="ECO:0000313" key="3">
    <source>
        <dbReference type="Proteomes" id="UP000054561"/>
    </source>
</evidence>
<reference evidence="2 3" key="1">
    <citation type="submission" date="2014-03" db="EMBL/GenBank/DDBJ databases">
        <title>The Genome Sequence of Plasmodium fragile nilgiri.</title>
        <authorList>
            <consortium name="The Broad Institute Genomics Platform"/>
            <consortium name="The Broad Institute Genome Sequencing Center for Infectious Disease"/>
            <person name="Neafsey D."/>
            <person name="Duraisingh M."/>
            <person name="Young S.K."/>
            <person name="Zeng Q."/>
            <person name="Gargeya S."/>
            <person name="Abouelleil A."/>
            <person name="Alvarado L."/>
            <person name="Chapman S.B."/>
            <person name="Gainer-Dewar J."/>
            <person name="Goldberg J."/>
            <person name="Griggs A."/>
            <person name="Gujja S."/>
            <person name="Hansen M."/>
            <person name="Howarth C."/>
            <person name="Imamovic A."/>
            <person name="Larimer J."/>
            <person name="Pearson M."/>
            <person name="Poon T.W."/>
            <person name="Priest M."/>
            <person name="Roberts A."/>
            <person name="Saif S."/>
            <person name="Shea T."/>
            <person name="Sykes S."/>
            <person name="Wortman J."/>
            <person name="Nusbaum C."/>
            <person name="Birren B."/>
        </authorList>
    </citation>
    <scope>NUCLEOTIDE SEQUENCE [LARGE SCALE GENOMIC DNA]</scope>
    <source>
        <strain evidence="3">nilgiri</strain>
    </source>
</reference>